<dbReference type="Proteomes" id="UP000199309">
    <property type="component" value="Unassembled WGS sequence"/>
</dbReference>
<evidence type="ECO:0000313" key="2">
    <source>
        <dbReference type="EMBL" id="SDM89908.1"/>
    </source>
</evidence>
<evidence type="ECO:0000313" key="3">
    <source>
        <dbReference type="Proteomes" id="UP000199309"/>
    </source>
</evidence>
<dbReference type="Pfam" id="PF12728">
    <property type="entry name" value="HTH_17"/>
    <property type="match status" value="1"/>
</dbReference>
<dbReference type="InterPro" id="IPR041657">
    <property type="entry name" value="HTH_17"/>
</dbReference>
<gene>
    <name evidence="2" type="ORF">SAMN05660299_01723</name>
</gene>
<accession>A0A1G9WZM9</accession>
<feature type="domain" description="Helix-turn-helix" evidence="1">
    <location>
        <begin position="11"/>
        <end position="56"/>
    </location>
</feature>
<dbReference type="AlphaFoldDB" id="A0A1G9WZM9"/>
<dbReference type="EMBL" id="FNHQ01000016">
    <property type="protein sequence ID" value="SDM89908.1"/>
    <property type="molecule type" value="Genomic_DNA"/>
</dbReference>
<dbReference type="STRING" id="349095.SAMN05660299_01723"/>
<reference evidence="2 3" key="1">
    <citation type="submission" date="2016-10" db="EMBL/GenBank/DDBJ databases">
        <authorList>
            <person name="de Groot N.N."/>
        </authorList>
    </citation>
    <scope>NUCLEOTIDE SEQUENCE [LARGE SCALE GENOMIC DNA]</scope>
    <source>
        <strain evidence="2 3">DSM 16981</strain>
    </source>
</reference>
<evidence type="ECO:0000259" key="1">
    <source>
        <dbReference type="Pfam" id="PF12728"/>
    </source>
</evidence>
<protein>
    <submittedName>
        <fullName evidence="2">DNA binding domain-containing protein, excisionase family</fullName>
    </submittedName>
</protein>
<dbReference type="OrthoDB" id="26294at2"/>
<organism evidence="2 3">
    <name type="scientific">Megasphaera paucivorans</name>
    <dbReference type="NCBI Taxonomy" id="349095"/>
    <lineage>
        <taxon>Bacteria</taxon>
        <taxon>Bacillati</taxon>
        <taxon>Bacillota</taxon>
        <taxon>Negativicutes</taxon>
        <taxon>Veillonellales</taxon>
        <taxon>Veillonellaceae</taxon>
        <taxon>Megasphaera</taxon>
    </lineage>
</organism>
<sequence length="62" mass="6761">MKAVAITKTVLHVSDAACLMNCSAGKVYNLIRSGNLDAYKVGKAWLITVDALDNYLHVKSHQ</sequence>
<proteinExistence type="predicted"/>
<keyword evidence="3" id="KW-1185">Reference proteome</keyword>
<dbReference type="GO" id="GO:0003677">
    <property type="term" value="F:DNA binding"/>
    <property type="evidence" value="ECO:0007669"/>
    <property type="project" value="InterPro"/>
</dbReference>
<dbReference type="RefSeq" id="WP_091650632.1">
    <property type="nucleotide sequence ID" value="NZ_FNHQ01000016.1"/>
</dbReference>
<name>A0A1G9WZM9_9FIRM</name>
<dbReference type="InterPro" id="IPR010093">
    <property type="entry name" value="SinI_DNA-bd"/>
</dbReference>
<dbReference type="NCBIfam" id="TIGR01764">
    <property type="entry name" value="excise"/>
    <property type="match status" value="1"/>
</dbReference>